<evidence type="ECO:0000313" key="2">
    <source>
        <dbReference type="EMBL" id="KAG7365606.1"/>
    </source>
</evidence>
<sequence>MVATKNGKMAVMTNTSWGFMTSSKDPEKYAESKPPTAALPQQRDCKPPAILGSFESRVFCTTIPSATTSEKAIQAELTTNETTVAGIFQSGLESKSPQN</sequence>
<dbReference type="AlphaFoldDB" id="A0A9K3PZS5"/>
<reference evidence="2" key="1">
    <citation type="journal article" date="2021" name="Sci. Rep.">
        <title>Diploid genomic architecture of Nitzschia inconspicua, an elite biomass production diatom.</title>
        <authorList>
            <person name="Oliver A."/>
            <person name="Podell S."/>
            <person name="Pinowska A."/>
            <person name="Traller J.C."/>
            <person name="Smith S.R."/>
            <person name="McClure R."/>
            <person name="Beliaev A."/>
            <person name="Bohutskyi P."/>
            <person name="Hill E.A."/>
            <person name="Rabines A."/>
            <person name="Zheng H."/>
            <person name="Allen L.Z."/>
            <person name="Kuo A."/>
            <person name="Grigoriev I.V."/>
            <person name="Allen A.E."/>
            <person name="Hazlebeck D."/>
            <person name="Allen E.E."/>
        </authorList>
    </citation>
    <scope>NUCLEOTIDE SEQUENCE</scope>
    <source>
        <strain evidence="2">Hildebrandi</strain>
    </source>
</reference>
<feature type="region of interest" description="Disordered" evidence="1">
    <location>
        <begin position="20"/>
        <end position="45"/>
    </location>
</feature>
<gene>
    <name evidence="2" type="ORF">IV203_038810</name>
</gene>
<protein>
    <submittedName>
        <fullName evidence="2">Uncharacterized protein</fullName>
    </submittedName>
</protein>
<comment type="caution">
    <text evidence="2">The sequence shown here is derived from an EMBL/GenBank/DDBJ whole genome shotgun (WGS) entry which is preliminary data.</text>
</comment>
<keyword evidence="3" id="KW-1185">Reference proteome</keyword>
<accession>A0A9K3PZS5</accession>
<evidence type="ECO:0000313" key="3">
    <source>
        <dbReference type="Proteomes" id="UP000693970"/>
    </source>
</evidence>
<reference evidence="2" key="2">
    <citation type="submission" date="2021-04" db="EMBL/GenBank/DDBJ databases">
        <authorList>
            <person name="Podell S."/>
        </authorList>
    </citation>
    <scope>NUCLEOTIDE SEQUENCE</scope>
    <source>
        <strain evidence="2">Hildebrandi</strain>
    </source>
</reference>
<evidence type="ECO:0000256" key="1">
    <source>
        <dbReference type="SAM" id="MobiDB-lite"/>
    </source>
</evidence>
<dbReference type="EMBL" id="JAGRRH010000009">
    <property type="protein sequence ID" value="KAG7365606.1"/>
    <property type="molecule type" value="Genomic_DNA"/>
</dbReference>
<name>A0A9K3PZS5_9STRA</name>
<dbReference type="Proteomes" id="UP000693970">
    <property type="component" value="Unassembled WGS sequence"/>
</dbReference>
<organism evidence="2 3">
    <name type="scientific">Nitzschia inconspicua</name>
    <dbReference type="NCBI Taxonomy" id="303405"/>
    <lineage>
        <taxon>Eukaryota</taxon>
        <taxon>Sar</taxon>
        <taxon>Stramenopiles</taxon>
        <taxon>Ochrophyta</taxon>
        <taxon>Bacillariophyta</taxon>
        <taxon>Bacillariophyceae</taxon>
        <taxon>Bacillariophycidae</taxon>
        <taxon>Bacillariales</taxon>
        <taxon>Bacillariaceae</taxon>
        <taxon>Nitzschia</taxon>
    </lineage>
</organism>
<proteinExistence type="predicted"/>